<evidence type="ECO:0000256" key="2">
    <source>
        <dbReference type="ARBA" id="ARBA00022679"/>
    </source>
</evidence>
<dbReference type="PANTHER" id="PTHR11927">
    <property type="entry name" value="GALACTOSIDE 2-L-FUCOSYLTRANSFERASE"/>
    <property type="match status" value="1"/>
</dbReference>
<gene>
    <name evidence="6" type="primary">FUT2_9</name>
    <name evidence="6" type="ORF">FJT64_002706</name>
</gene>
<name>A0A6A4WPU6_AMPAM</name>
<feature type="region of interest" description="Disordered" evidence="4">
    <location>
        <begin position="60"/>
        <end position="87"/>
    </location>
</feature>
<dbReference type="GO" id="GO:0005975">
    <property type="term" value="P:carbohydrate metabolic process"/>
    <property type="evidence" value="ECO:0007669"/>
    <property type="project" value="InterPro"/>
</dbReference>
<comment type="similarity">
    <text evidence="3">Belongs to the glycosyltransferase 11 family.</text>
</comment>
<dbReference type="UniPathway" id="UPA00378"/>
<keyword evidence="5" id="KW-0732">Signal</keyword>
<dbReference type="Proteomes" id="UP000440578">
    <property type="component" value="Unassembled WGS sequence"/>
</dbReference>
<evidence type="ECO:0000256" key="5">
    <source>
        <dbReference type="SAM" id="SignalP"/>
    </source>
</evidence>
<dbReference type="GO" id="GO:0032580">
    <property type="term" value="C:Golgi cisterna membrane"/>
    <property type="evidence" value="ECO:0007669"/>
    <property type="project" value="UniProtKB-SubCell"/>
</dbReference>
<keyword evidence="2 3" id="KW-0808">Transferase</keyword>
<evidence type="ECO:0000313" key="6">
    <source>
        <dbReference type="EMBL" id="KAF0304662.1"/>
    </source>
</evidence>
<keyword evidence="3" id="KW-0735">Signal-anchor</keyword>
<keyword evidence="3" id="KW-0812">Transmembrane</keyword>
<evidence type="ECO:0000256" key="3">
    <source>
        <dbReference type="RuleBase" id="RU363129"/>
    </source>
</evidence>
<dbReference type="InterPro" id="IPR002516">
    <property type="entry name" value="Glyco_trans_11"/>
</dbReference>
<evidence type="ECO:0000313" key="7">
    <source>
        <dbReference type="Proteomes" id="UP000440578"/>
    </source>
</evidence>
<dbReference type="EMBL" id="VIIS01000825">
    <property type="protein sequence ID" value="KAF0304662.1"/>
    <property type="molecule type" value="Genomic_DNA"/>
</dbReference>
<feature type="signal peptide" evidence="5">
    <location>
        <begin position="1"/>
        <end position="28"/>
    </location>
</feature>
<organism evidence="6 7">
    <name type="scientific">Amphibalanus amphitrite</name>
    <name type="common">Striped barnacle</name>
    <name type="synonym">Balanus amphitrite</name>
    <dbReference type="NCBI Taxonomy" id="1232801"/>
    <lineage>
        <taxon>Eukaryota</taxon>
        <taxon>Metazoa</taxon>
        <taxon>Ecdysozoa</taxon>
        <taxon>Arthropoda</taxon>
        <taxon>Crustacea</taxon>
        <taxon>Multicrustacea</taxon>
        <taxon>Cirripedia</taxon>
        <taxon>Thoracica</taxon>
        <taxon>Thoracicalcarea</taxon>
        <taxon>Balanomorpha</taxon>
        <taxon>Balanoidea</taxon>
        <taxon>Balanidae</taxon>
        <taxon>Amphibalaninae</taxon>
        <taxon>Amphibalanus</taxon>
    </lineage>
</organism>
<keyword evidence="1 3" id="KW-0328">Glycosyltransferase</keyword>
<protein>
    <recommendedName>
        <fullName evidence="3">L-Fucosyltransferase</fullName>
        <ecNumber evidence="3">2.4.1.-</ecNumber>
    </recommendedName>
</protein>
<proteinExistence type="inferred from homology"/>
<keyword evidence="3" id="KW-0325">Glycoprotein</keyword>
<comment type="caution">
    <text evidence="6">The sequence shown here is derived from an EMBL/GenBank/DDBJ whole genome shotgun (WGS) entry which is preliminary data.</text>
</comment>
<accession>A0A6A4WPU6</accession>
<feature type="chain" id="PRO_5025581648" description="L-Fucosyltransferase" evidence="5">
    <location>
        <begin position="29"/>
        <end position="436"/>
    </location>
</feature>
<keyword evidence="3" id="KW-0333">Golgi apparatus</keyword>
<dbReference type="OrthoDB" id="10010525at2759"/>
<comment type="pathway">
    <text evidence="3">Protein modification; protein glycosylation.</text>
</comment>
<dbReference type="PANTHER" id="PTHR11927:SF9">
    <property type="entry name" value="L-FUCOSYLTRANSFERASE"/>
    <property type="match status" value="1"/>
</dbReference>
<comment type="subcellular location">
    <subcellularLocation>
        <location evidence="3">Golgi apparatus</location>
        <location evidence="3">Golgi stack membrane</location>
        <topology evidence="3">Single-pass type II membrane protein</topology>
    </subcellularLocation>
</comment>
<dbReference type="EC" id="2.4.1.-" evidence="3"/>
<dbReference type="AlphaFoldDB" id="A0A6A4WPU6"/>
<evidence type="ECO:0000256" key="4">
    <source>
        <dbReference type="SAM" id="MobiDB-lite"/>
    </source>
</evidence>
<reference evidence="6 7" key="1">
    <citation type="submission" date="2019-07" db="EMBL/GenBank/DDBJ databases">
        <title>Draft genome assembly of a fouling barnacle, Amphibalanus amphitrite (Darwin, 1854): The first reference genome for Thecostraca.</title>
        <authorList>
            <person name="Kim W."/>
        </authorList>
    </citation>
    <scope>NUCLEOTIDE SEQUENCE [LARGE SCALE GENOMIC DNA]</scope>
    <source>
        <strain evidence="6">SNU_AA5</strain>
        <tissue evidence="6">Soma without cirri and trophi</tissue>
    </source>
</reference>
<dbReference type="Pfam" id="PF01531">
    <property type="entry name" value="Glyco_transf_11"/>
    <property type="match status" value="1"/>
</dbReference>
<dbReference type="GO" id="GO:0008107">
    <property type="term" value="F:galactoside 2-alpha-L-fucosyltransferase activity"/>
    <property type="evidence" value="ECO:0007669"/>
    <property type="project" value="InterPro"/>
</dbReference>
<sequence>MSVCRSSGQRLLLAAAAVLVLVLVLLVAQPRLGPVGSPRPAVGQWQMAVERTEVNAKDGAVAPAQPEAVPTQPEAVPTQPEAVTQPRAVAAQPDYAKDPEPRTAVNASAADSLRGACDRLRASVTGLAPDVRQVMRWVCEQVGGALPRELDTMGCNKAVMYHPIGRLGNLMGLYAIVYSFSRMYGTTGYVESHMWSTLHKYFPDISLQSAPNDTKWKDITYQQAPSKLECQPGEGTESRFYRITNYPDRNGIDVFHPFYDEIRREFRFSDALQKQAQEFLWHARGNRSSVTYIGFHVRRTDYQAYIKKQYNSTLPDDLYFNKTLTYYRQRFSDALFIVCSDDLNYVAKQMNAKQNDDIVIAGNRNIGDPGRDMALLSACNHSVVTVGTYGFWGAYLAGGTVLVPERQTHLSRGDRHAPLLEIQLAGATNWVPMRRR</sequence>
<evidence type="ECO:0000256" key="1">
    <source>
        <dbReference type="ARBA" id="ARBA00022676"/>
    </source>
</evidence>
<dbReference type="CDD" id="cd11301">
    <property type="entry name" value="Fut1_Fut2_like"/>
    <property type="match status" value="1"/>
</dbReference>
<keyword evidence="7" id="KW-1185">Reference proteome</keyword>